<dbReference type="SUPFAM" id="SSF54791">
    <property type="entry name" value="Eukaryotic type KH-domain (KH-domain type I)"/>
    <property type="match status" value="2"/>
</dbReference>
<sequence>MSVSVKSFVTLTTATLALLIGFIWLRKRKKPKPSDTQLSPHSGTVKPEEVDQDSDINCKELFSRDEKLQFISRKELVTVLDSSLATADDSERVPLDNVHLLPDVSLMEGGENDTGAEKSLAVYTENSTEIISHGNDQDSVMEPKAVNEENVLMAYSGLQGSTDENQLSEMEANASHDVKDCSKNRIIGTEDGSTEISNARSTEWEEVQLHQREEDTLIHHLEEQTKDCSLKEVIGAEVKEQIETTQKDIVTESNEIVRVQTLLAYQTNAGDNTEVPSVNIVCESAVCPIAEDYCDGLINDITTDVMNQLGNVHNDTESNSEVRNHTVPSMSSTDAKDFHIQTQEKEISKDVNSEQDPSVEMQSGKVNTIQVDDKNQQVILPETSIKSTQRPSILQKKGLKPSHHSDMTQQKTPPKSVQNISKTKIDHEKDGSKKKNSPSRGYRDSAKKQRNKVINAVETKALMSSRIDDGVQTTFEFDFPTPVCGMLIGKMGRHVNQIKDLSGVDISVRHKMYTKEHQLVILKGTQTQIETALVLLRERFPIDRFPDVTFEPAEKELPIINLEQMQLVLPESVPTEVKVSSVVSPNHVFVQQLAHPSFLLLETLNQSMNACYAQDGIVPQLPRPIEVGVICAAPVLDTGWYRAQVVESYPETDEVELRFLDYGGYMGIQGCMLRQIRCDFSQLPFQAVECYLADVLAPNGRMLQAQVVGHEVDGVPYIKLCEVLADQTLCINSELVKRGIAESIGDLGNGEKVPDNVAEVSCNTSKNLISDATTTLISEGSNKDTIAVKHVVLKSEDPSQELMSVMKPVEKSSLHSDNLIDVRQSGVQDVKDCSTDISNHFMSQDLGMQSREEKDPIQKASVEEDAVIEEKEESCLTKIEEETKYEESLSIVQNGTICEKKDVPIKKNVGREGNGAQSCLDIPCEKSVDKYQSRTAVDMEKNTITQKEVPDCKYILNETLIQLNNTHNDTDSCTETESINSKQTSPEKMSCVNITHKTEVSIKTTALEKGVLESSSIVCEEVAITLNENKLSDASHMKQNEKITSESVGSHIKVTAEEASTSCHVEEEESKCPAEECRTNLLSDLGPVDEVEPKAIDSGLSQHSESDSVNKNLECVPSKKDISKSAISKEENCLAKGNSTECPPVEITATANTEDEISNTLDNVKKATAMPGTSSNSPSFMNSAGSSEIGSNDHDLQSEISADSGRGGSVAEISSPARSPSNTPTVYQFDFPTVNCGMLIGRRGRQINRLKDLSGVEISVKHKKYSDDYSLVLLEGTQAQIEKALTLLRERFPVDKFPDITFEPAEQDQPVLRPEQMQLSLPDGVPIDVLVSSVVAPNHVFLQQPTHPSFHMLQLLNDSMNACYSQADLVPQLPRPIEVGVICAAPVVDAGWYRAQVVESYPETDEVELRFLDYGGYMGIQGSMLRQIRFDFSQLPFQAVECYLANVMPPDGAEAFPPESVAVMQQLVHSRLLQAQVVGHEVDSVPYIQLYELQGDQAVLINKELVERGVAQWIEQQS</sequence>
<evidence type="ECO:0000256" key="2">
    <source>
        <dbReference type="SAM" id="MobiDB-lite"/>
    </source>
</evidence>
<feature type="compositionally biased region" description="Polar residues" evidence="2">
    <location>
        <begin position="354"/>
        <end position="370"/>
    </location>
</feature>
<dbReference type="SMART" id="SM00333">
    <property type="entry name" value="TUDOR"/>
    <property type="match status" value="2"/>
</dbReference>
<feature type="compositionally biased region" description="Polar residues" evidence="2">
    <location>
        <begin position="1171"/>
        <end position="1190"/>
    </location>
</feature>
<dbReference type="InterPro" id="IPR036612">
    <property type="entry name" value="KH_dom_type_1_sf"/>
</dbReference>
<evidence type="ECO:0000256" key="3">
    <source>
        <dbReference type="SAM" id="Phobius"/>
    </source>
</evidence>
<comment type="caution">
    <text evidence="5">The sequence shown here is derived from an EMBL/GenBank/DDBJ whole genome shotgun (WGS) entry which is preliminary data.</text>
</comment>
<keyword evidence="6" id="KW-1185">Reference proteome</keyword>
<dbReference type="PROSITE" id="PS50304">
    <property type="entry name" value="TUDOR"/>
    <property type="match status" value="2"/>
</dbReference>
<dbReference type="InterPro" id="IPR004087">
    <property type="entry name" value="KH_dom"/>
</dbReference>
<dbReference type="InterPro" id="IPR004088">
    <property type="entry name" value="KH_dom_type_1"/>
</dbReference>
<dbReference type="InterPro" id="IPR047367">
    <property type="entry name" value="Tudor_AKAP1"/>
</dbReference>
<keyword evidence="1" id="KW-0694">RNA-binding</keyword>
<name>A0AAD9NAU0_9ANNE</name>
<dbReference type="InterPro" id="IPR050621">
    <property type="entry name" value="Tudor_domain_containing"/>
</dbReference>
<dbReference type="PANTHER" id="PTHR22948">
    <property type="entry name" value="TUDOR DOMAIN CONTAINING PROTEIN"/>
    <property type="match status" value="1"/>
</dbReference>
<dbReference type="Gene3D" id="2.40.50.90">
    <property type="match status" value="2"/>
</dbReference>
<feature type="compositionally biased region" description="Basic and acidic residues" evidence="2">
    <location>
        <begin position="423"/>
        <end position="433"/>
    </location>
</feature>
<reference evidence="5" key="1">
    <citation type="journal article" date="2023" name="Mol. Biol. Evol.">
        <title>Third-Generation Sequencing Reveals the Adaptive Role of the Epigenome in Three Deep-Sea Polychaetes.</title>
        <authorList>
            <person name="Perez M."/>
            <person name="Aroh O."/>
            <person name="Sun Y."/>
            <person name="Lan Y."/>
            <person name="Juniper S.K."/>
            <person name="Young C.R."/>
            <person name="Angers B."/>
            <person name="Qian P.Y."/>
        </authorList>
    </citation>
    <scope>NUCLEOTIDE SEQUENCE</scope>
    <source>
        <strain evidence="5">P08H-3</strain>
    </source>
</reference>
<dbReference type="Gene3D" id="3.30.1370.10">
    <property type="entry name" value="K Homology domain, type 1"/>
    <property type="match status" value="2"/>
</dbReference>
<dbReference type="InterPro" id="IPR002999">
    <property type="entry name" value="Tudor"/>
</dbReference>
<evidence type="ECO:0000313" key="6">
    <source>
        <dbReference type="Proteomes" id="UP001208570"/>
    </source>
</evidence>
<dbReference type="Proteomes" id="UP001208570">
    <property type="component" value="Unassembled WGS sequence"/>
</dbReference>
<feature type="compositionally biased region" description="Polar residues" evidence="2">
    <location>
        <begin position="407"/>
        <end position="422"/>
    </location>
</feature>
<dbReference type="Pfam" id="PF00013">
    <property type="entry name" value="KH_1"/>
    <property type="match status" value="2"/>
</dbReference>
<organism evidence="5 6">
    <name type="scientific">Paralvinella palmiformis</name>
    <dbReference type="NCBI Taxonomy" id="53620"/>
    <lineage>
        <taxon>Eukaryota</taxon>
        <taxon>Metazoa</taxon>
        <taxon>Spiralia</taxon>
        <taxon>Lophotrochozoa</taxon>
        <taxon>Annelida</taxon>
        <taxon>Polychaeta</taxon>
        <taxon>Sedentaria</taxon>
        <taxon>Canalipalpata</taxon>
        <taxon>Terebellida</taxon>
        <taxon>Terebelliformia</taxon>
        <taxon>Alvinellidae</taxon>
        <taxon>Paralvinella</taxon>
    </lineage>
</organism>
<dbReference type="GO" id="GO:0005739">
    <property type="term" value="C:mitochondrion"/>
    <property type="evidence" value="ECO:0007669"/>
    <property type="project" value="UniProtKB-ARBA"/>
</dbReference>
<dbReference type="InterPro" id="IPR035437">
    <property type="entry name" value="SNase_OB-fold_sf"/>
</dbReference>
<dbReference type="GO" id="GO:0003723">
    <property type="term" value="F:RNA binding"/>
    <property type="evidence" value="ECO:0007669"/>
    <property type="project" value="UniProtKB-UniRule"/>
</dbReference>
<dbReference type="Pfam" id="PF00567">
    <property type="entry name" value="TUDOR"/>
    <property type="match status" value="2"/>
</dbReference>
<proteinExistence type="predicted"/>
<evidence type="ECO:0000256" key="1">
    <source>
        <dbReference type="PROSITE-ProRule" id="PRU00117"/>
    </source>
</evidence>
<dbReference type="CDD" id="cd22395">
    <property type="entry name" value="KH-I_AKAP1"/>
    <property type="match status" value="2"/>
</dbReference>
<protein>
    <recommendedName>
        <fullName evidence="4">Tudor domain-containing protein</fullName>
    </recommendedName>
</protein>
<dbReference type="CDD" id="cd20407">
    <property type="entry name" value="Tudor_AKAP1"/>
    <property type="match status" value="2"/>
</dbReference>
<dbReference type="Gene3D" id="2.30.30.140">
    <property type="match status" value="2"/>
</dbReference>
<feature type="region of interest" description="Disordered" evidence="2">
    <location>
        <begin position="312"/>
        <end position="451"/>
    </location>
</feature>
<feature type="region of interest" description="Disordered" evidence="2">
    <location>
        <begin position="1169"/>
        <end position="1224"/>
    </location>
</feature>
<dbReference type="PANTHER" id="PTHR22948:SF65">
    <property type="entry name" value="A-KINASE ANCHORING PROTEIN 1"/>
    <property type="match status" value="1"/>
</dbReference>
<feature type="compositionally biased region" description="Basic and acidic residues" evidence="2">
    <location>
        <begin position="314"/>
        <end position="324"/>
    </location>
</feature>
<dbReference type="SMART" id="SM00322">
    <property type="entry name" value="KH"/>
    <property type="match status" value="2"/>
</dbReference>
<feature type="compositionally biased region" description="Basic and acidic residues" evidence="2">
    <location>
        <begin position="334"/>
        <end position="352"/>
    </location>
</feature>
<feature type="domain" description="Tudor" evidence="4">
    <location>
        <begin position="1376"/>
        <end position="1435"/>
    </location>
</feature>
<feature type="region of interest" description="Disordered" evidence="2">
    <location>
        <begin position="31"/>
        <end position="52"/>
    </location>
</feature>
<dbReference type="EMBL" id="JAODUP010000109">
    <property type="protein sequence ID" value="KAK2161798.1"/>
    <property type="molecule type" value="Genomic_DNA"/>
</dbReference>
<keyword evidence="3" id="KW-1133">Transmembrane helix</keyword>
<accession>A0AAD9NAU0</accession>
<dbReference type="SUPFAM" id="SSF63748">
    <property type="entry name" value="Tudor/PWWP/MBT"/>
    <property type="match status" value="2"/>
</dbReference>
<dbReference type="PROSITE" id="PS50084">
    <property type="entry name" value="KH_TYPE_1"/>
    <property type="match status" value="2"/>
</dbReference>
<dbReference type="InterPro" id="IPR047368">
    <property type="entry name" value="KH-I_AKAP1"/>
</dbReference>
<feature type="domain" description="Tudor" evidence="4">
    <location>
        <begin position="624"/>
        <end position="683"/>
    </location>
</feature>
<evidence type="ECO:0000259" key="4">
    <source>
        <dbReference type="PROSITE" id="PS50304"/>
    </source>
</evidence>
<feature type="transmembrane region" description="Helical" evidence="3">
    <location>
        <begin position="7"/>
        <end position="25"/>
    </location>
</feature>
<evidence type="ECO:0000313" key="5">
    <source>
        <dbReference type="EMBL" id="KAK2161798.1"/>
    </source>
</evidence>
<keyword evidence="3" id="KW-0812">Transmembrane</keyword>
<gene>
    <name evidence="5" type="ORF">LSH36_109g00004</name>
</gene>
<keyword evidence="3" id="KW-0472">Membrane</keyword>